<proteinExistence type="predicted"/>
<name>A0AAV4TWT8_CAEEX</name>
<evidence type="ECO:0000313" key="2">
    <source>
        <dbReference type="Proteomes" id="UP001054945"/>
    </source>
</evidence>
<organism evidence="1 2">
    <name type="scientific">Caerostris extrusa</name>
    <name type="common">Bark spider</name>
    <name type="synonym">Caerostris bankana</name>
    <dbReference type="NCBI Taxonomy" id="172846"/>
    <lineage>
        <taxon>Eukaryota</taxon>
        <taxon>Metazoa</taxon>
        <taxon>Ecdysozoa</taxon>
        <taxon>Arthropoda</taxon>
        <taxon>Chelicerata</taxon>
        <taxon>Arachnida</taxon>
        <taxon>Araneae</taxon>
        <taxon>Araneomorphae</taxon>
        <taxon>Entelegynae</taxon>
        <taxon>Araneoidea</taxon>
        <taxon>Araneidae</taxon>
        <taxon>Caerostris</taxon>
    </lineage>
</organism>
<evidence type="ECO:0000313" key="1">
    <source>
        <dbReference type="EMBL" id="GIY49487.1"/>
    </source>
</evidence>
<dbReference type="AlphaFoldDB" id="A0AAV4TWT8"/>
<accession>A0AAV4TWT8</accession>
<dbReference type="Proteomes" id="UP001054945">
    <property type="component" value="Unassembled WGS sequence"/>
</dbReference>
<comment type="caution">
    <text evidence="1">The sequence shown here is derived from an EMBL/GenBank/DDBJ whole genome shotgun (WGS) entry which is preliminary data.</text>
</comment>
<dbReference type="EMBL" id="BPLR01011842">
    <property type="protein sequence ID" value="GIY49487.1"/>
    <property type="molecule type" value="Genomic_DNA"/>
</dbReference>
<gene>
    <name evidence="1" type="ORF">CEXT_318641</name>
</gene>
<reference evidence="1 2" key="1">
    <citation type="submission" date="2021-06" db="EMBL/GenBank/DDBJ databases">
        <title>Caerostris extrusa draft genome.</title>
        <authorList>
            <person name="Kono N."/>
            <person name="Arakawa K."/>
        </authorList>
    </citation>
    <scope>NUCLEOTIDE SEQUENCE [LARGE SCALE GENOMIC DNA]</scope>
</reference>
<sequence>MHSSFDALPVAEIGGRIFAIGNRMAEFLNLFRGPLAERSGRLFHSLSETLKRLTPKNEFLIIFESIIDHIMKLEWTTMVDRKRPVGKIRRSPILPIPTATVSAPKALNPGHHGNR</sequence>
<keyword evidence="2" id="KW-1185">Reference proteome</keyword>
<protein>
    <submittedName>
        <fullName evidence="1">Uncharacterized protein</fullName>
    </submittedName>
</protein>